<evidence type="ECO:0000259" key="6">
    <source>
        <dbReference type="Pfam" id="PF04357"/>
    </source>
</evidence>
<accession>A0A6G8RW98</accession>
<sequence length="1512" mass="165797">MSDEVEPLKDQDTPEQMQKQRRWLRSILLWLLMLIVLFVAALAVMFSTDKGSKFLLDRALSAQQIIKYEYEAGNLLQGIILKNVLVSLKTVDVKIDRADVSLGWRAIFDKEVHLSHADVKNLRIINKSPPSNEPFKFSTIKLPFILRVDKAEVDHLVIQTSTTQVNFDDVALKNGLWSGTELTFEDTKLDMGYLSVRDAKGRMDFEGKYPLNATGIVNLPSLESLNIKDIYLDARGSLDTIKAGVATNTPDLLTGWVVVHPVRDRVPMKGALNFKDYHWPLLVDQALLSKKGIAKFQGDIDRLNLDINTDISGKNIPEGQYTALAHTDLVNQLDISNLNGQLMKGAVNVSGVVSWQDFVHWDLKGRLDKISPEDKVIPQAIRDFLPPSLDGNIASTGDLKTGMTVNGSLDFDKYETWNVTLNQAEQKTKKPEPMLLDVSWKNIDRAMPYIGWLSSDQGEAKLTLIENQQDIQVATQVKQNEKGYLPEGHYEAKLDLKGNILNVPAFQYRAAKGGLNGSAVVELPDEKRQLKWNALLNAQDFNPQSITASAPINLLNGQVKANGYALPNQQIVVLDSINLTGRLANQAKSETVKLTGRSTAALLFHDEKSGGAFKSFGVNYDGHLQASQLPQGDGVLKLRVSGTPELINISELEHNGIAGRISARGLLNLSQGIGWDINASLVRFKPQYFVANVNGELSGNLQSKGLWSDQIKRINVSRLNLAGVINKKPLRAQGNLAVLINNDQKGFLPQQFEANNLFVSFAQNQLQATGNAQNLRLKINAPALYEIYPGLRGKAQGYINVQSRPRLSATANLNVYNFGFNNTFSIKKLSLQGELPTSDTVTSKMTASMDSLRSGGREIQFGELSISGTRKAHILYLRGWNYYSKFYVQLAGGFNAKNDWVGQIQHGLFDSVRAKLTQAQNAPVIFNRQKSEVYVGQHCWSSKQSKICFDQPIRASKTHGNISFLTQNLDLGDFQAFMPEGFAITGKLNGYAKASWANGTKPKLDARLVTRSGKLGISAENPDDVGSTMDYEEVSLIAKSVQEGLLMRLDLKAPNIGTGYANVVIDPYSDAKPMRGEVAFDKVQLKILKPFIADLRSIDGVLSVAGKVGGTLNKPSFNGNLRLRNGSVSMISLPVNLTNIELYSAINNDSGTIDGAFNSGAGVGKLKGKFEWKDEPHIFLDLKGDNLRIRQTPLIDAKLKIVDKNDEGITLDVWPNSKKLTVKGAIEVPEALISMPESTAAVVPLSADVRVVRAGDDQLALLKAAQPWDIRADVDVRLGTKVIFQGFNSKINLLGRVYLTQRGRETAMRANGIIGVAQRVKIEAYGQSLDLNRAIARFNGALSNPTLDVDANKSISGSIVGVRVTGTANNPNIDVYNDAGLSKQEAMNALVSGRINEGSSGLSNEQGFKSDVNNTIAAAGISLGLGGTRAFTNQIGQSFGLSGLALDAQGTGDDTQVSVTGYITPDLFLRYGVGVFTPVNKLTLRYQMNKRLYLEASQSLEKAIDVFYNWKF</sequence>
<reference evidence="7 8" key="1">
    <citation type="submission" date="2020-03" db="EMBL/GenBank/DDBJ databases">
        <authorList>
            <person name="Zhu W."/>
        </authorList>
    </citation>
    <scope>NUCLEOTIDE SEQUENCE [LARGE SCALE GENOMIC DNA]</scope>
    <source>
        <strain evidence="7 8">323-1</strain>
    </source>
</reference>
<comment type="subcellular location">
    <subcellularLocation>
        <location evidence="1">Membrane</location>
        <topology evidence="1">Single-pass membrane protein</topology>
    </subcellularLocation>
</comment>
<keyword evidence="8" id="KW-1185">Reference proteome</keyword>
<proteinExistence type="predicted"/>
<gene>
    <name evidence="7" type="ORF">G8E00_09730</name>
</gene>
<keyword evidence="2 5" id="KW-0812">Transmembrane</keyword>
<evidence type="ECO:0000256" key="5">
    <source>
        <dbReference type="SAM" id="Phobius"/>
    </source>
</evidence>
<dbReference type="RefSeq" id="WP_166009404.1">
    <property type="nucleotide sequence ID" value="NZ_CP049801.1"/>
</dbReference>
<keyword evidence="3 5" id="KW-1133">Transmembrane helix</keyword>
<evidence type="ECO:0000256" key="1">
    <source>
        <dbReference type="ARBA" id="ARBA00004167"/>
    </source>
</evidence>
<feature type="transmembrane region" description="Helical" evidence="5">
    <location>
        <begin position="27"/>
        <end position="46"/>
    </location>
</feature>
<dbReference type="Pfam" id="PF04357">
    <property type="entry name" value="TamB"/>
    <property type="match status" value="1"/>
</dbReference>
<dbReference type="PANTHER" id="PTHR36985:SF1">
    <property type="entry name" value="TRANSLOCATION AND ASSEMBLY MODULE SUBUNIT TAMB"/>
    <property type="match status" value="1"/>
</dbReference>
<dbReference type="GO" id="GO:0005886">
    <property type="term" value="C:plasma membrane"/>
    <property type="evidence" value="ECO:0007669"/>
    <property type="project" value="InterPro"/>
</dbReference>
<evidence type="ECO:0000313" key="7">
    <source>
        <dbReference type="EMBL" id="QIO06216.1"/>
    </source>
</evidence>
<organism evidence="7 8">
    <name type="scientific">Acinetobacter shaoyimingii</name>
    <dbReference type="NCBI Taxonomy" id="2715164"/>
    <lineage>
        <taxon>Bacteria</taxon>
        <taxon>Pseudomonadati</taxon>
        <taxon>Pseudomonadota</taxon>
        <taxon>Gammaproteobacteria</taxon>
        <taxon>Moraxellales</taxon>
        <taxon>Moraxellaceae</taxon>
        <taxon>Acinetobacter</taxon>
    </lineage>
</organism>
<dbReference type="EMBL" id="CP049801">
    <property type="protein sequence ID" value="QIO06216.1"/>
    <property type="molecule type" value="Genomic_DNA"/>
</dbReference>
<evidence type="ECO:0000256" key="3">
    <source>
        <dbReference type="ARBA" id="ARBA00022989"/>
    </source>
</evidence>
<dbReference type="GO" id="GO:0097347">
    <property type="term" value="C:TAM protein secretion complex"/>
    <property type="evidence" value="ECO:0007669"/>
    <property type="project" value="TreeGrafter"/>
</dbReference>
<evidence type="ECO:0000313" key="8">
    <source>
        <dbReference type="Proteomes" id="UP000502297"/>
    </source>
</evidence>
<dbReference type="PANTHER" id="PTHR36985">
    <property type="entry name" value="TRANSLOCATION AND ASSEMBLY MODULE SUBUNIT TAMB"/>
    <property type="match status" value="1"/>
</dbReference>
<dbReference type="InterPro" id="IPR007452">
    <property type="entry name" value="TamB_C"/>
</dbReference>
<keyword evidence="4 5" id="KW-0472">Membrane</keyword>
<feature type="domain" description="Translocation and assembly module TamB C-terminal" evidence="6">
    <location>
        <begin position="1159"/>
        <end position="1512"/>
    </location>
</feature>
<protein>
    <recommendedName>
        <fullName evidence="6">Translocation and assembly module TamB C-terminal domain-containing protein</fullName>
    </recommendedName>
</protein>
<name>A0A6G8RW98_9GAMM</name>
<evidence type="ECO:0000256" key="2">
    <source>
        <dbReference type="ARBA" id="ARBA00022692"/>
    </source>
</evidence>
<evidence type="ECO:0000256" key="4">
    <source>
        <dbReference type="ARBA" id="ARBA00023136"/>
    </source>
</evidence>
<dbReference type="GO" id="GO:0009306">
    <property type="term" value="P:protein secretion"/>
    <property type="evidence" value="ECO:0007669"/>
    <property type="project" value="InterPro"/>
</dbReference>
<dbReference type="Proteomes" id="UP000502297">
    <property type="component" value="Chromosome"/>
</dbReference>
<dbReference type="KEGG" id="asha:G8E00_09730"/>